<comment type="similarity">
    <text evidence="1">Belongs to the LysR transcriptional regulatory family.</text>
</comment>
<reference evidence="8 9" key="1">
    <citation type="journal article" date="2019" name="Nat. Med.">
        <title>A library of human gut bacterial isolates paired with longitudinal multiomics data enables mechanistic microbiome research.</title>
        <authorList>
            <person name="Poyet M."/>
            <person name="Groussin M."/>
            <person name="Gibbons S.M."/>
            <person name="Avila-Pacheco J."/>
            <person name="Jiang X."/>
            <person name="Kearney S.M."/>
            <person name="Perrotta A.R."/>
            <person name="Berdy B."/>
            <person name="Zhao S."/>
            <person name="Lieberman T.D."/>
            <person name="Swanson P.K."/>
            <person name="Smith M."/>
            <person name="Roesemann S."/>
            <person name="Alexander J.E."/>
            <person name="Rich S.A."/>
            <person name="Livny J."/>
            <person name="Vlamakis H."/>
            <person name="Clish C."/>
            <person name="Bullock K."/>
            <person name="Deik A."/>
            <person name="Scott J."/>
            <person name="Pierce K.A."/>
            <person name="Xavier R.J."/>
            <person name="Alm E.J."/>
        </authorList>
    </citation>
    <scope>NUCLEOTIDE SEQUENCE [LARGE SCALE GENOMIC DNA]</scope>
    <source>
        <strain evidence="6 9">BIOML-A2</strain>
        <strain evidence="7 8">BIOML-A5</strain>
    </source>
</reference>
<dbReference type="PANTHER" id="PTHR30346:SF28">
    <property type="entry name" value="HTH-TYPE TRANSCRIPTIONAL REGULATOR CYNR"/>
    <property type="match status" value="1"/>
</dbReference>
<dbReference type="Proteomes" id="UP000429811">
    <property type="component" value="Unassembled WGS sequence"/>
</dbReference>
<dbReference type="GO" id="GO:0032993">
    <property type="term" value="C:protein-DNA complex"/>
    <property type="evidence" value="ECO:0007669"/>
    <property type="project" value="TreeGrafter"/>
</dbReference>
<evidence type="ECO:0000256" key="4">
    <source>
        <dbReference type="ARBA" id="ARBA00023163"/>
    </source>
</evidence>
<dbReference type="Gene3D" id="3.40.190.290">
    <property type="match status" value="1"/>
</dbReference>
<dbReference type="InterPro" id="IPR036390">
    <property type="entry name" value="WH_DNA-bd_sf"/>
</dbReference>
<dbReference type="GO" id="GO:0003677">
    <property type="term" value="F:DNA binding"/>
    <property type="evidence" value="ECO:0007669"/>
    <property type="project" value="UniProtKB-KW"/>
</dbReference>
<dbReference type="PANTHER" id="PTHR30346">
    <property type="entry name" value="TRANSCRIPTIONAL DUAL REGULATOR HCAR-RELATED"/>
    <property type="match status" value="1"/>
</dbReference>
<dbReference type="Proteomes" id="UP000434475">
    <property type="component" value="Unassembled WGS sequence"/>
</dbReference>
<dbReference type="AlphaFoldDB" id="A0A174WM97"/>
<dbReference type="Pfam" id="PF03466">
    <property type="entry name" value="LysR_substrate"/>
    <property type="match status" value="1"/>
</dbReference>
<dbReference type="InterPro" id="IPR005119">
    <property type="entry name" value="LysR_subst-bd"/>
</dbReference>
<evidence type="ECO:0000313" key="9">
    <source>
        <dbReference type="Proteomes" id="UP000434475"/>
    </source>
</evidence>
<protein>
    <submittedName>
        <fullName evidence="6">LysR family transcriptional regulator</fullName>
    </submittedName>
</protein>
<dbReference type="SUPFAM" id="SSF53850">
    <property type="entry name" value="Periplasmic binding protein-like II"/>
    <property type="match status" value="1"/>
</dbReference>
<dbReference type="SUPFAM" id="SSF46785">
    <property type="entry name" value="Winged helix' DNA-binding domain"/>
    <property type="match status" value="1"/>
</dbReference>
<dbReference type="RefSeq" id="WP_009257472.1">
    <property type="nucleotide sequence ID" value="NZ_CP084007.1"/>
</dbReference>
<dbReference type="EMBL" id="WKPO01000013">
    <property type="protein sequence ID" value="MSB49168.1"/>
    <property type="molecule type" value="Genomic_DNA"/>
</dbReference>
<dbReference type="PROSITE" id="PS50931">
    <property type="entry name" value="HTH_LYSR"/>
    <property type="match status" value="1"/>
</dbReference>
<dbReference type="InterPro" id="IPR000847">
    <property type="entry name" value="LysR_HTH_N"/>
</dbReference>
<evidence type="ECO:0000256" key="3">
    <source>
        <dbReference type="ARBA" id="ARBA00023125"/>
    </source>
</evidence>
<dbReference type="Pfam" id="PF00126">
    <property type="entry name" value="HTH_1"/>
    <property type="match status" value="1"/>
</dbReference>
<dbReference type="FunFam" id="1.10.10.10:FF:000001">
    <property type="entry name" value="LysR family transcriptional regulator"/>
    <property type="match status" value="1"/>
</dbReference>
<keyword evidence="3" id="KW-0238">DNA-binding</keyword>
<dbReference type="CDD" id="cd05466">
    <property type="entry name" value="PBP2_LTTR_substrate"/>
    <property type="match status" value="1"/>
</dbReference>
<dbReference type="EMBL" id="WKPR01000052">
    <property type="protein sequence ID" value="MSB22786.1"/>
    <property type="molecule type" value="Genomic_DNA"/>
</dbReference>
<feature type="domain" description="HTH lysR-type" evidence="5">
    <location>
        <begin position="1"/>
        <end position="58"/>
    </location>
</feature>
<sequence length="300" mass="33324">MERSQLIYVVTVAECGSVTRAAEKLHLSQPSLSNQIIHLEQELGIALFARVRKRVHLTEAGEVFVRHAQRILNDMQALAERMEDYAANRSGRVRIGALPIMCALHIPELIGGFHSEYPSITLTLQERGSAELLQALEQSEIDVAFAILNPSEPAVGQVHSLPLLQSEICAAVHVDNPLARRDAIELEQLADQTLITPNQDFNLSGIILSHLSSLGISCQVQNICSQIDSCLALVNKNMGISFCSRASADYYRYPNVVSVSIKPAISRTVYLVYKKDLAFYPSLQHFVRFAAEFWKTNVIL</sequence>
<dbReference type="PRINTS" id="PR00039">
    <property type="entry name" value="HTHLYSR"/>
</dbReference>
<dbReference type="InterPro" id="IPR036388">
    <property type="entry name" value="WH-like_DNA-bd_sf"/>
</dbReference>
<evidence type="ECO:0000313" key="8">
    <source>
        <dbReference type="Proteomes" id="UP000429811"/>
    </source>
</evidence>
<name>A0A174WM97_FLAPL</name>
<dbReference type="Gene3D" id="1.10.10.10">
    <property type="entry name" value="Winged helix-like DNA-binding domain superfamily/Winged helix DNA-binding domain"/>
    <property type="match status" value="1"/>
</dbReference>
<comment type="caution">
    <text evidence="6">The sequence shown here is derived from an EMBL/GenBank/DDBJ whole genome shotgun (WGS) entry which is preliminary data.</text>
</comment>
<proteinExistence type="inferred from homology"/>
<evidence type="ECO:0000313" key="6">
    <source>
        <dbReference type="EMBL" id="MSB22786.1"/>
    </source>
</evidence>
<keyword evidence="4" id="KW-0804">Transcription</keyword>
<evidence type="ECO:0000313" key="7">
    <source>
        <dbReference type="EMBL" id="MSB49168.1"/>
    </source>
</evidence>
<dbReference type="GO" id="GO:0003700">
    <property type="term" value="F:DNA-binding transcription factor activity"/>
    <property type="evidence" value="ECO:0007669"/>
    <property type="project" value="InterPro"/>
</dbReference>
<gene>
    <name evidence="7" type="ORF">GKE90_10745</name>
    <name evidence="6" type="ORF">GKE97_25350</name>
</gene>
<evidence type="ECO:0000256" key="2">
    <source>
        <dbReference type="ARBA" id="ARBA00023015"/>
    </source>
</evidence>
<accession>A0A174WM97</accession>
<keyword evidence="2" id="KW-0805">Transcription regulation</keyword>
<evidence type="ECO:0000256" key="1">
    <source>
        <dbReference type="ARBA" id="ARBA00009437"/>
    </source>
</evidence>
<organism evidence="6 9">
    <name type="scientific">Flavonifractor plautii</name>
    <name type="common">Fusobacterium plautii</name>
    <dbReference type="NCBI Taxonomy" id="292800"/>
    <lineage>
        <taxon>Bacteria</taxon>
        <taxon>Bacillati</taxon>
        <taxon>Bacillota</taxon>
        <taxon>Clostridia</taxon>
        <taxon>Eubacteriales</taxon>
        <taxon>Oscillospiraceae</taxon>
        <taxon>Flavonifractor</taxon>
    </lineage>
</organism>
<evidence type="ECO:0000259" key="5">
    <source>
        <dbReference type="PROSITE" id="PS50931"/>
    </source>
</evidence>